<organism evidence="1 2">
    <name type="scientific">Perkinsus olseni</name>
    <name type="common">Perkinsus atlanticus</name>
    <dbReference type="NCBI Taxonomy" id="32597"/>
    <lineage>
        <taxon>Eukaryota</taxon>
        <taxon>Sar</taxon>
        <taxon>Alveolata</taxon>
        <taxon>Perkinsozoa</taxon>
        <taxon>Perkinsea</taxon>
        <taxon>Perkinsida</taxon>
        <taxon>Perkinsidae</taxon>
        <taxon>Perkinsus</taxon>
    </lineage>
</organism>
<evidence type="ECO:0000313" key="1">
    <source>
        <dbReference type="EMBL" id="KAF4734582.1"/>
    </source>
</evidence>
<comment type="caution">
    <text evidence="1">The sequence shown here is derived from an EMBL/GenBank/DDBJ whole genome shotgun (WGS) entry which is preliminary data.</text>
</comment>
<reference evidence="1 2" key="1">
    <citation type="submission" date="2020-04" db="EMBL/GenBank/DDBJ databases">
        <title>Perkinsus olseni comparative genomics.</title>
        <authorList>
            <person name="Bogema D.R."/>
        </authorList>
    </citation>
    <scope>NUCLEOTIDE SEQUENCE [LARGE SCALE GENOMIC DNA]</scope>
    <source>
        <strain evidence="1">ATCC PRA-205</strain>
    </source>
</reference>
<sequence>MVITESSDNKIRKSLCLPHRTGESLRPQILSDLVVWQRPNELHGRNPSRRKGARSRPVVSLSALTVAHRSSTFGLNASALGFQGEAHLNSGVSRTTLIKSLLRRRKIVKISPVNYNIAVKPTQ</sequence>
<gene>
    <name evidence="1" type="ORF">FOZ62_030110</name>
</gene>
<protein>
    <submittedName>
        <fullName evidence="1">Uncharacterized protein</fullName>
    </submittedName>
</protein>
<dbReference type="EMBL" id="JABANM010013296">
    <property type="protein sequence ID" value="KAF4734582.1"/>
    <property type="molecule type" value="Genomic_DNA"/>
</dbReference>
<dbReference type="AlphaFoldDB" id="A0A7J6SPU4"/>
<evidence type="ECO:0000313" key="2">
    <source>
        <dbReference type="Proteomes" id="UP000574390"/>
    </source>
</evidence>
<accession>A0A7J6SPU4</accession>
<proteinExistence type="predicted"/>
<name>A0A7J6SPU4_PEROL</name>
<dbReference type="Proteomes" id="UP000574390">
    <property type="component" value="Unassembled WGS sequence"/>
</dbReference>